<dbReference type="EMBL" id="VVIQ01000007">
    <property type="protein sequence ID" value="MUL28177.1"/>
    <property type="molecule type" value="Genomic_DNA"/>
</dbReference>
<proteinExistence type="predicted"/>
<evidence type="ECO:0000256" key="1">
    <source>
        <dbReference type="SAM" id="Phobius"/>
    </source>
</evidence>
<keyword evidence="1" id="KW-0472">Membrane</keyword>
<keyword evidence="3" id="KW-1185">Reference proteome</keyword>
<evidence type="ECO:0000313" key="2">
    <source>
        <dbReference type="EMBL" id="MUL28177.1"/>
    </source>
</evidence>
<organism evidence="2 3">
    <name type="scientific">Prevotella vespertina</name>
    <dbReference type="NCBI Taxonomy" id="2608404"/>
    <lineage>
        <taxon>Bacteria</taxon>
        <taxon>Pseudomonadati</taxon>
        <taxon>Bacteroidota</taxon>
        <taxon>Bacteroidia</taxon>
        <taxon>Bacteroidales</taxon>
        <taxon>Prevotellaceae</taxon>
        <taxon>Prevotella</taxon>
    </lineage>
</organism>
<sequence>MQYQVTCNKCHRSFAITSDGSDRMHCNCPYCGQPLLVNLPAIAQPVMPSVQSTNYDVQDKGGDNSSIKVLLCVLIVLFLGGFATFGFIYWQQQQENERKLFAAQRKAHADSVMQIRTKQQIQEAAVKRKADEQKSVCSFLDSFYRKAVFISGDPSYYVRYLTPYCQQMVFGVDAYDEGEDVWGEWWAAFGNFNNEYDFDELRRNLQITPLGDDWYKVRLSEHGITVFRKIKVQVTDGHVLIDDVR</sequence>
<dbReference type="RefSeq" id="WP_155716135.1">
    <property type="nucleotide sequence ID" value="NZ_VVIQ01000007.1"/>
</dbReference>
<dbReference type="AlphaFoldDB" id="A0A7C9LDX2"/>
<dbReference type="Proteomes" id="UP000482295">
    <property type="component" value="Unassembled WGS sequence"/>
</dbReference>
<protein>
    <submittedName>
        <fullName evidence="2">Uncharacterized protein</fullName>
    </submittedName>
</protein>
<feature type="transmembrane region" description="Helical" evidence="1">
    <location>
        <begin position="69"/>
        <end position="90"/>
    </location>
</feature>
<dbReference type="Gene3D" id="3.10.450.50">
    <property type="match status" value="1"/>
</dbReference>
<evidence type="ECO:0000313" key="3">
    <source>
        <dbReference type="Proteomes" id="UP000482295"/>
    </source>
</evidence>
<keyword evidence="1" id="KW-1133">Transmembrane helix</keyword>
<comment type="caution">
    <text evidence="2">The sequence shown here is derived from an EMBL/GenBank/DDBJ whole genome shotgun (WGS) entry which is preliminary data.</text>
</comment>
<keyword evidence="1" id="KW-0812">Transmembrane</keyword>
<accession>A0A7C9LDX2</accession>
<name>A0A7C9LDX2_9BACT</name>
<gene>
    <name evidence="2" type="ORF">F0475_07670</name>
</gene>
<reference evidence="2 3" key="1">
    <citation type="submission" date="2019-09" db="EMBL/GenBank/DDBJ databases">
        <title>Prevotella A2879 sp. nov., isolated from an abscess of a patient.</title>
        <authorList>
            <person name="Buhl M."/>
            <person name="Oberhettinger P."/>
        </authorList>
    </citation>
    <scope>NUCLEOTIDE SEQUENCE [LARGE SCALE GENOMIC DNA]</scope>
    <source>
        <strain evidence="2 3">A2879</strain>
    </source>
</reference>